<dbReference type="GeneID" id="24124517"/>
<dbReference type="GO" id="GO:0000398">
    <property type="term" value="P:mRNA splicing, via spliceosome"/>
    <property type="evidence" value="ECO:0007669"/>
    <property type="project" value="TreeGrafter"/>
</dbReference>
<dbReference type="OMA" id="QYGLHDP"/>
<protein>
    <submittedName>
        <fullName evidence="5">Uncharacterized protein</fullName>
    </submittedName>
</protein>
<dbReference type="VEuPathDB" id="FungiDB:SPRG_01942"/>
<proteinExistence type="inferred from homology"/>
<dbReference type="Pfam" id="PF07052">
    <property type="entry name" value="Hep_59"/>
    <property type="match status" value="1"/>
</dbReference>
<dbReference type="OrthoDB" id="5627at2759"/>
<comment type="similarity">
    <text evidence="2">Belongs to the TLS1 family.</text>
</comment>
<evidence type="ECO:0000256" key="2">
    <source>
        <dbReference type="ARBA" id="ARBA00007643"/>
    </source>
</evidence>
<gene>
    <name evidence="5" type="ORF">SPRG_01942</name>
</gene>
<dbReference type="PANTHER" id="PTHR13486:SF2">
    <property type="entry name" value="SPLICING FACTOR C9ORF78"/>
    <property type="match status" value="1"/>
</dbReference>
<accession>A0A067CV55</accession>
<sequence length="248" mass="28253">MFRQRAKKLKRTRAPLEDDGSDTTNEVSLDELRELREDQKARKRQMLVKAVAATTEPAPKKAKTVETNTLDGQFTAQSQMTTADHYAQIMNTYVEEKLKAKYNLDDGTNAAPALTAEQELYRIPDELKKKMNIPDVASAPEGGIVTWNTGIAEVELPKNVHDQVVEATREALERQQHNEATLQISSALPTNVSANYKQHKHDYITDLKSRSKEEQRAKGFQHVDKAAPSDDRVMHQFRRELSRQRRTK</sequence>
<evidence type="ECO:0000313" key="6">
    <source>
        <dbReference type="Proteomes" id="UP000030745"/>
    </source>
</evidence>
<evidence type="ECO:0000256" key="3">
    <source>
        <dbReference type="ARBA" id="ARBA00023242"/>
    </source>
</evidence>
<dbReference type="InterPro" id="IPR010756">
    <property type="entry name" value="Tls1-like"/>
</dbReference>
<dbReference type="RefSeq" id="XP_012195895.1">
    <property type="nucleotide sequence ID" value="XM_012340505.1"/>
</dbReference>
<dbReference type="Proteomes" id="UP000030745">
    <property type="component" value="Unassembled WGS sequence"/>
</dbReference>
<dbReference type="GO" id="GO:0005681">
    <property type="term" value="C:spliceosomal complex"/>
    <property type="evidence" value="ECO:0007669"/>
    <property type="project" value="TreeGrafter"/>
</dbReference>
<organism evidence="5 6">
    <name type="scientific">Saprolegnia parasitica (strain CBS 223.65)</name>
    <dbReference type="NCBI Taxonomy" id="695850"/>
    <lineage>
        <taxon>Eukaryota</taxon>
        <taxon>Sar</taxon>
        <taxon>Stramenopiles</taxon>
        <taxon>Oomycota</taxon>
        <taxon>Saprolegniomycetes</taxon>
        <taxon>Saprolegniales</taxon>
        <taxon>Saprolegniaceae</taxon>
        <taxon>Saprolegnia</taxon>
    </lineage>
</organism>
<keyword evidence="3" id="KW-0539">Nucleus</keyword>
<name>A0A067CV55_SAPPC</name>
<feature type="region of interest" description="Disordered" evidence="4">
    <location>
        <begin position="211"/>
        <end position="234"/>
    </location>
</feature>
<dbReference type="PANTHER" id="PTHR13486">
    <property type="entry name" value="TELOMERE LENGTH AND SILENCING PROTEIN 1 TLS1 FAMILY MEMBER"/>
    <property type="match status" value="1"/>
</dbReference>
<feature type="compositionally biased region" description="Basic residues" evidence="4">
    <location>
        <begin position="1"/>
        <end position="13"/>
    </location>
</feature>
<reference evidence="5 6" key="1">
    <citation type="journal article" date="2013" name="PLoS Genet.">
        <title>Distinctive expansion of potential virulence genes in the genome of the oomycete fish pathogen Saprolegnia parasitica.</title>
        <authorList>
            <person name="Jiang R.H."/>
            <person name="de Bruijn I."/>
            <person name="Haas B.J."/>
            <person name="Belmonte R."/>
            <person name="Lobach L."/>
            <person name="Christie J."/>
            <person name="van den Ackerveken G."/>
            <person name="Bottin A."/>
            <person name="Bulone V."/>
            <person name="Diaz-Moreno S.M."/>
            <person name="Dumas B."/>
            <person name="Fan L."/>
            <person name="Gaulin E."/>
            <person name="Govers F."/>
            <person name="Grenville-Briggs L.J."/>
            <person name="Horner N.R."/>
            <person name="Levin J.Z."/>
            <person name="Mammella M."/>
            <person name="Meijer H.J."/>
            <person name="Morris P."/>
            <person name="Nusbaum C."/>
            <person name="Oome S."/>
            <person name="Phillips A.J."/>
            <person name="van Rooyen D."/>
            <person name="Rzeszutek E."/>
            <person name="Saraiva M."/>
            <person name="Secombes C.J."/>
            <person name="Seidl M.F."/>
            <person name="Snel B."/>
            <person name="Stassen J.H."/>
            <person name="Sykes S."/>
            <person name="Tripathy S."/>
            <person name="van den Berg H."/>
            <person name="Vega-Arreguin J.C."/>
            <person name="Wawra S."/>
            <person name="Young S.K."/>
            <person name="Zeng Q."/>
            <person name="Dieguez-Uribeondo J."/>
            <person name="Russ C."/>
            <person name="Tyler B.M."/>
            <person name="van West P."/>
        </authorList>
    </citation>
    <scope>NUCLEOTIDE SEQUENCE [LARGE SCALE GENOMIC DNA]</scope>
    <source>
        <strain evidence="5 6">CBS 223.65</strain>
    </source>
</reference>
<dbReference type="EMBL" id="KK583193">
    <property type="protein sequence ID" value="KDO33130.1"/>
    <property type="molecule type" value="Genomic_DNA"/>
</dbReference>
<dbReference type="KEGG" id="spar:SPRG_01942"/>
<evidence type="ECO:0000313" key="5">
    <source>
        <dbReference type="EMBL" id="KDO33130.1"/>
    </source>
</evidence>
<dbReference type="AlphaFoldDB" id="A0A067CV55"/>
<feature type="region of interest" description="Disordered" evidence="4">
    <location>
        <begin position="1"/>
        <end position="30"/>
    </location>
</feature>
<evidence type="ECO:0000256" key="1">
    <source>
        <dbReference type="ARBA" id="ARBA00004123"/>
    </source>
</evidence>
<dbReference type="STRING" id="695850.A0A067CV55"/>
<evidence type="ECO:0000256" key="4">
    <source>
        <dbReference type="SAM" id="MobiDB-lite"/>
    </source>
</evidence>
<comment type="subcellular location">
    <subcellularLocation>
        <location evidence="1">Nucleus</location>
    </subcellularLocation>
</comment>
<keyword evidence="6" id="KW-1185">Reference proteome</keyword>